<sequence>MPCRTSTTASTLPSFQLRSIRAFDASASAREQQLSNS</sequence>
<reference evidence="1" key="2">
    <citation type="journal article" date="2015" name="Data Brief">
        <title>Shoot transcriptome of the giant reed, Arundo donax.</title>
        <authorList>
            <person name="Barrero R.A."/>
            <person name="Guerrero F.D."/>
            <person name="Moolhuijzen P."/>
            <person name="Goolsby J.A."/>
            <person name="Tidwell J."/>
            <person name="Bellgard S.E."/>
            <person name="Bellgard M.I."/>
        </authorList>
    </citation>
    <scope>NUCLEOTIDE SEQUENCE</scope>
    <source>
        <tissue evidence="1">Shoot tissue taken approximately 20 cm above the soil surface</tissue>
    </source>
</reference>
<dbReference type="EMBL" id="GBRH01199344">
    <property type="protein sequence ID" value="JAD98551.1"/>
    <property type="molecule type" value="Transcribed_RNA"/>
</dbReference>
<organism evidence="1">
    <name type="scientific">Arundo donax</name>
    <name type="common">Giant reed</name>
    <name type="synonym">Donax arundinaceus</name>
    <dbReference type="NCBI Taxonomy" id="35708"/>
    <lineage>
        <taxon>Eukaryota</taxon>
        <taxon>Viridiplantae</taxon>
        <taxon>Streptophyta</taxon>
        <taxon>Embryophyta</taxon>
        <taxon>Tracheophyta</taxon>
        <taxon>Spermatophyta</taxon>
        <taxon>Magnoliopsida</taxon>
        <taxon>Liliopsida</taxon>
        <taxon>Poales</taxon>
        <taxon>Poaceae</taxon>
        <taxon>PACMAD clade</taxon>
        <taxon>Arundinoideae</taxon>
        <taxon>Arundineae</taxon>
        <taxon>Arundo</taxon>
    </lineage>
</organism>
<dbReference type="AlphaFoldDB" id="A0A0A9EES0"/>
<name>A0A0A9EES0_ARUDO</name>
<proteinExistence type="predicted"/>
<evidence type="ECO:0000313" key="1">
    <source>
        <dbReference type="EMBL" id="JAD98551.1"/>
    </source>
</evidence>
<accession>A0A0A9EES0</accession>
<protein>
    <submittedName>
        <fullName evidence="1">Uncharacterized protein</fullName>
    </submittedName>
</protein>
<reference evidence="1" key="1">
    <citation type="submission" date="2014-09" db="EMBL/GenBank/DDBJ databases">
        <authorList>
            <person name="Magalhaes I.L.F."/>
            <person name="Oliveira U."/>
            <person name="Santos F.R."/>
            <person name="Vidigal T.H.D.A."/>
            <person name="Brescovit A.D."/>
            <person name="Santos A.J."/>
        </authorList>
    </citation>
    <scope>NUCLEOTIDE SEQUENCE</scope>
    <source>
        <tissue evidence="1">Shoot tissue taken approximately 20 cm above the soil surface</tissue>
    </source>
</reference>